<feature type="region of interest" description="Disordered" evidence="1">
    <location>
        <begin position="227"/>
        <end position="253"/>
    </location>
</feature>
<evidence type="ECO:0000256" key="1">
    <source>
        <dbReference type="SAM" id="MobiDB-lite"/>
    </source>
</evidence>
<feature type="compositionally biased region" description="Basic and acidic residues" evidence="1">
    <location>
        <begin position="187"/>
        <end position="204"/>
    </location>
</feature>
<evidence type="ECO:0000313" key="2">
    <source>
        <dbReference type="EMBL" id="TNN61499.1"/>
    </source>
</evidence>
<organism evidence="2 3">
    <name type="scientific">Liparis tanakae</name>
    <name type="common">Tanaka's snailfish</name>
    <dbReference type="NCBI Taxonomy" id="230148"/>
    <lineage>
        <taxon>Eukaryota</taxon>
        <taxon>Metazoa</taxon>
        <taxon>Chordata</taxon>
        <taxon>Craniata</taxon>
        <taxon>Vertebrata</taxon>
        <taxon>Euteleostomi</taxon>
        <taxon>Actinopterygii</taxon>
        <taxon>Neopterygii</taxon>
        <taxon>Teleostei</taxon>
        <taxon>Neoteleostei</taxon>
        <taxon>Acanthomorphata</taxon>
        <taxon>Eupercaria</taxon>
        <taxon>Perciformes</taxon>
        <taxon>Cottioidei</taxon>
        <taxon>Cottales</taxon>
        <taxon>Liparidae</taxon>
        <taxon>Liparis</taxon>
    </lineage>
</organism>
<dbReference type="AlphaFoldDB" id="A0A4Z2H6T5"/>
<accession>A0A4Z2H6T5</accession>
<dbReference type="Proteomes" id="UP000314294">
    <property type="component" value="Unassembled WGS sequence"/>
</dbReference>
<dbReference type="EMBL" id="SRLO01000314">
    <property type="protein sequence ID" value="TNN61499.1"/>
    <property type="molecule type" value="Genomic_DNA"/>
</dbReference>
<feature type="compositionally biased region" description="Low complexity" evidence="1">
    <location>
        <begin position="233"/>
        <end position="253"/>
    </location>
</feature>
<feature type="region of interest" description="Disordered" evidence="1">
    <location>
        <begin position="111"/>
        <end position="143"/>
    </location>
</feature>
<evidence type="ECO:0000313" key="3">
    <source>
        <dbReference type="Proteomes" id="UP000314294"/>
    </source>
</evidence>
<protein>
    <submittedName>
        <fullName evidence="2">Uncharacterized protein</fullName>
    </submittedName>
</protein>
<sequence length="253" mass="27478">MKMRSSGSTGMRIQGITATDTQTTPMIWRNTCHRERRAAVTRPHRTSGTLPLLFTTARLLHSPFYNRFTAIKTHDNRRIRGGVAPEEAHLNEVHEGPRHVGVQLAHVLGEPVQDSSCGGGESQCPEEEDGEPRSLDSPMGLTSKKRTCVPRMEGAVGRRGVQGAVGRRGVQGAVGRQQLLLVGPGGVERRREETGSDSHGERAAESPASTYQWASHQSCRMYASCKTKESERFSSSPPTRPSSPLLVSSGLGT</sequence>
<proteinExistence type="predicted"/>
<reference evidence="2 3" key="1">
    <citation type="submission" date="2019-03" db="EMBL/GenBank/DDBJ databases">
        <title>First draft genome of Liparis tanakae, snailfish: a comprehensive survey of snailfish specific genes.</title>
        <authorList>
            <person name="Kim W."/>
            <person name="Song I."/>
            <person name="Jeong J.-H."/>
            <person name="Kim D."/>
            <person name="Kim S."/>
            <person name="Ryu S."/>
            <person name="Song J.Y."/>
            <person name="Lee S.K."/>
        </authorList>
    </citation>
    <scope>NUCLEOTIDE SEQUENCE [LARGE SCALE GENOMIC DNA]</scope>
    <source>
        <tissue evidence="2">Muscle</tissue>
    </source>
</reference>
<feature type="region of interest" description="Disordered" evidence="1">
    <location>
        <begin position="182"/>
        <end position="213"/>
    </location>
</feature>
<comment type="caution">
    <text evidence="2">The sequence shown here is derived from an EMBL/GenBank/DDBJ whole genome shotgun (WGS) entry which is preliminary data.</text>
</comment>
<keyword evidence="3" id="KW-1185">Reference proteome</keyword>
<gene>
    <name evidence="2" type="ORF">EYF80_028244</name>
</gene>
<name>A0A4Z2H6T5_9TELE</name>